<evidence type="ECO:0000313" key="2">
    <source>
        <dbReference type="EMBL" id="MFD2415067.1"/>
    </source>
</evidence>
<keyword evidence="3" id="KW-1185">Reference proteome</keyword>
<reference evidence="3" key="1">
    <citation type="journal article" date="2019" name="Int. J. Syst. Evol. Microbiol.">
        <title>The Global Catalogue of Microorganisms (GCM) 10K type strain sequencing project: providing services to taxonomists for standard genome sequencing and annotation.</title>
        <authorList>
            <consortium name="The Broad Institute Genomics Platform"/>
            <consortium name="The Broad Institute Genome Sequencing Center for Infectious Disease"/>
            <person name="Wu L."/>
            <person name="Ma J."/>
        </authorList>
    </citation>
    <scope>NUCLEOTIDE SEQUENCE [LARGE SCALE GENOMIC DNA]</scope>
    <source>
        <strain evidence="3">CGMCC 4.7645</strain>
    </source>
</reference>
<dbReference type="PIRSF" id="PIRSF029826">
    <property type="entry name" value="UCP029826_pph"/>
    <property type="match status" value="1"/>
</dbReference>
<name>A0ABW5FMM0_9PSEU</name>
<dbReference type="PANTHER" id="PTHR46523:SF1">
    <property type="entry name" value="DCTP PYROPHOSPHATASE 1"/>
    <property type="match status" value="1"/>
</dbReference>
<accession>A0ABW5FMM0</accession>
<dbReference type="CDD" id="cd11537">
    <property type="entry name" value="NTP-PPase_RS21-C6_like"/>
    <property type="match status" value="1"/>
</dbReference>
<dbReference type="Pfam" id="PF12643">
    <property type="entry name" value="MazG-like"/>
    <property type="match status" value="1"/>
</dbReference>
<feature type="region of interest" description="Disordered" evidence="1">
    <location>
        <begin position="101"/>
        <end position="124"/>
    </location>
</feature>
<dbReference type="InterPro" id="IPR052555">
    <property type="entry name" value="dCTP_Pyrophosphatase"/>
</dbReference>
<dbReference type="SUPFAM" id="SSF101386">
    <property type="entry name" value="all-alpha NTP pyrophosphatases"/>
    <property type="match status" value="1"/>
</dbReference>
<dbReference type="Gene3D" id="1.10.287.1080">
    <property type="entry name" value="MazG-like"/>
    <property type="match status" value="1"/>
</dbReference>
<dbReference type="PANTHER" id="PTHR46523">
    <property type="entry name" value="DCTP PYROPHOSPHATASE 1"/>
    <property type="match status" value="1"/>
</dbReference>
<comment type="caution">
    <text evidence="2">The sequence shown here is derived from an EMBL/GenBank/DDBJ whole genome shotgun (WGS) entry which is preliminary data.</text>
</comment>
<dbReference type="Proteomes" id="UP001597417">
    <property type="component" value="Unassembled WGS sequence"/>
</dbReference>
<evidence type="ECO:0000256" key="1">
    <source>
        <dbReference type="SAM" id="MobiDB-lite"/>
    </source>
</evidence>
<dbReference type="EMBL" id="JBHUKR010000004">
    <property type="protein sequence ID" value="MFD2415067.1"/>
    <property type="molecule type" value="Genomic_DNA"/>
</dbReference>
<proteinExistence type="predicted"/>
<gene>
    <name evidence="2" type="ORF">ACFSXZ_01875</name>
</gene>
<evidence type="ECO:0000313" key="3">
    <source>
        <dbReference type="Proteomes" id="UP001597417"/>
    </source>
</evidence>
<organism evidence="2 3">
    <name type="scientific">Amycolatopsis pigmentata</name>
    <dbReference type="NCBI Taxonomy" id="450801"/>
    <lineage>
        <taxon>Bacteria</taxon>
        <taxon>Bacillati</taxon>
        <taxon>Actinomycetota</taxon>
        <taxon>Actinomycetes</taxon>
        <taxon>Pseudonocardiales</taxon>
        <taxon>Pseudonocardiaceae</taxon>
        <taxon>Amycolatopsis</taxon>
    </lineage>
</organism>
<dbReference type="RefSeq" id="WP_378260538.1">
    <property type="nucleotide sequence ID" value="NZ_JBHUKR010000004.1"/>
</dbReference>
<dbReference type="InterPro" id="IPR025984">
    <property type="entry name" value="DCTPP"/>
</dbReference>
<sequence>MSLHDLQQRLADFAHRRDWEQFHTPKNLVMALAGEAGELVELFQWLTAAQSSELMSDPYRAEQVRDEMADVFSYLLRLADVLDVDLEAALRAKIARNEQRYPEELARGRAEKHNQLLERKHQSE</sequence>
<protein>
    <submittedName>
        <fullName evidence="2">Nucleotide pyrophosphohydrolase</fullName>
    </submittedName>
</protein>